<evidence type="ECO:0000256" key="10">
    <source>
        <dbReference type="ARBA" id="ARBA00023136"/>
    </source>
</evidence>
<feature type="transmembrane region" description="Helical" evidence="13">
    <location>
        <begin position="63"/>
        <end position="87"/>
    </location>
</feature>
<evidence type="ECO:0000256" key="13">
    <source>
        <dbReference type="SAM" id="Phobius"/>
    </source>
</evidence>
<comment type="similarity">
    <text evidence="2">Belongs to the ABC transporter superfamily. ABCB family. Multidrug resistance exporter (TC 3.A.1.201) subfamily.</text>
</comment>
<feature type="region of interest" description="Disordered" evidence="12">
    <location>
        <begin position="625"/>
        <end position="673"/>
    </location>
</feature>
<accession>A0A9D4ZI50</accession>
<dbReference type="Gene3D" id="1.20.1560.10">
    <property type="entry name" value="ABC transporter type 1, transmembrane domain"/>
    <property type="match status" value="2"/>
</dbReference>
<dbReference type="InterPro" id="IPR027417">
    <property type="entry name" value="P-loop_NTPase"/>
</dbReference>
<feature type="domain" description="ABC transporter" evidence="14">
    <location>
        <begin position="1032"/>
        <end position="1269"/>
    </location>
</feature>
<dbReference type="SUPFAM" id="SSF90123">
    <property type="entry name" value="ABC transporter transmembrane region"/>
    <property type="match status" value="2"/>
</dbReference>
<keyword evidence="4" id="KW-0934">Plastid</keyword>
<keyword evidence="11" id="KW-0325">Glycoprotein</keyword>
<keyword evidence="3" id="KW-0813">Transport</keyword>
<dbReference type="EMBL" id="JABFUD020000008">
    <property type="protein sequence ID" value="KAI5076329.1"/>
    <property type="molecule type" value="Genomic_DNA"/>
</dbReference>
<proteinExistence type="inferred from homology"/>
<feature type="domain" description="ABC transporter" evidence="14">
    <location>
        <begin position="379"/>
        <end position="615"/>
    </location>
</feature>
<keyword evidence="7" id="KW-0547">Nucleotide-binding</keyword>
<dbReference type="InterPro" id="IPR036640">
    <property type="entry name" value="ABC1_TM_sf"/>
</dbReference>
<feature type="transmembrane region" description="Helical" evidence="13">
    <location>
        <begin position="825"/>
        <end position="850"/>
    </location>
</feature>
<keyword evidence="5 13" id="KW-0812">Transmembrane</keyword>
<keyword evidence="6" id="KW-0677">Repeat</keyword>
<dbReference type="OrthoDB" id="1913280at2759"/>
<gene>
    <name evidence="16" type="ORF">GOP47_0008394</name>
</gene>
<evidence type="ECO:0000256" key="4">
    <source>
        <dbReference type="ARBA" id="ARBA00022528"/>
    </source>
</evidence>
<evidence type="ECO:0000256" key="3">
    <source>
        <dbReference type="ARBA" id="ARBA00022448"/>
    </source>
</evidence>
<evidence type="ECO:0000256" key="11">
    <source>
        <dbReference type="ARBA" id="ARBA00023180"/>
    </source>
</evidence>
<dbReference type="GO" id="GO:0005743">
    <property type="term" value="C:mitochondrial inner membrane"/>
    <property type="evidence" value="ECO:0007669"/>
    <property type="project" value="TreeGrafter"/>
</dbReference>
<dbReference type="GO" id="GO:0016887">
    <property type="term" value="F:ATP hydrolysis activity"/>
    <property type="evidence" value="ECO:0007669"/>
    <property type="project" value="InterPro"/>
</dbReference>
<name>A0A9D4ZI50_ADICA</name>
<evidence type="ECO:0000256" key="5">
    <source>
        <dbReference type="ARBA" id="ARBA00022692"/>
    </source>
</evidence>
<dbReference type="Pfam" id="PF00664">
    <property type="entry name" value="ABC_membrane"/>
    <property type="match status" value="2"/>
</dbReference>
<keyword evidence="8" id="KW-0067">ATP-binding</keyword>
<feature type="transmembrane region" description="Helical" evidence="13">
    <location>
        <begin position="968"/>
        <end position="994"/>
    </location>
</feature>
<keyword evidence="10 13" id="KW-0472">Membrane</keyword>
<feature type="transmembrane region" description="Helical" evidence="13">
    <location>
        <begin position="216"/>
        <end position="234"/>
    </location>
</feature>
<dbReference type="InterPro" id="IPR003593">
    <property type="entry name" value="AAA+_ATPase"/>
</dbReference>
<feature type="transmembrane region" description="Helical" evidence="13">
    <location>
        <begin position="190"/>
        <end position="210"/>
    </location>
</feature>
<dbReference type="InterPro" id="IPR011527">
    <property type="entry name" value="ABC1_TM_dom"/>
</dbReference>
<feature type="compositionally biased region" description="Polar residues" evidence="12">
    <location>
        <begin position="630"/>
        <end position="651"/>
    </location>
</feature>
<dbReference type="PROSITE" id="PS50929">
    <property type="entry name" value="ABC_TM1F"/>
    <property type="match status" value="2"/>
</dbReference>
<dbReference type="CDD" id="cd18577">
    <property type="entry name" value="ABC_6TM_Pgp_ABCB1_D1_like"/>
    <property type="match status" value="1"/>
</dbReference>
<evidence type="ECO:0000313" key="17">
    <source>
        <dbReference type="Proteomes" id="UP000886520"/>
    </source>
</evidence>
<dbReference type="PROSITE" id="PS50893">
    <property type="entry name" value="ABC_TRANSPORTER_2"/>
    <property type="match status" value="2"/>
</dbReference>
<evidence type="ECO:0000313" key="16">
    <source>
        <dbReference type="EMBL" id="KAI5076329.1"/>
    </source>
</evidence>
<dbReference type="PANTHER" id="PTHR43394:SF11">
    <property type="entry name" value="ATP-BINDING CASSETTE TRANSPORTER"/>
    <property type="match status" value="1"/>
</dbReference>
<keyword evidence="17" id="KW-1185">Reference proteome</keyword>
<evidence type="ECO:0000256" key="1">
    <source>
        <dbReference type="ARBA" id="ARBA00004141"/>
    </source>
</evidence>
<evidence type="ECO:0000259" key="15">
    <source>
        <dbReference type="PROSITE" id="PS50929"/>
    </source>
</evidence>
<feature type="transmembrane region" description="Helical" evidence="13">
    <location>
        <begin position="752"/>
        <end position="774"/>
    </location>
</feature>
<dbReference type="Pfam" id="PF00005">
    <property type="entry name" value="ABC_tran"/>
    <property type="match status" value="2"/>
</dbReference>
<keyword evidence="9 13" id="KW-1133">Transmembrane helix</keyword>
<dbReference type="SUPFAM" id="SSF52540">
    <property type="entry name" value="P-loop containing nucleoside triphosphate hydrolases"/>
    <property type="match status" value="2"/>
</dbReference>
<dbReference type="Proteomes" id="UP000886520">
    <property type="component" value="Chromosome 8"/>
</dbReference>
<feature type="compositionally biased region" description="Basic and acidic residues" evidence="12">
    <location>
        <begin position="652"/>
        <end position="667"/>
    </location>
</feature>
<reference evidence="16" key="1">
    <citation type="submission" date="2021-01" db="EMBL/GenBank/DDBJ databases">
        <title>Adiantum capillus-veneris genome.</title>
        <authorList>
            <person name="Fang Y."/>
            <person name="Liao Q."/>
        </authorList>
    </citation>
    <scope>NUCLEOTIDE SEQUENCE</scope>
    <source>
        <strain evidence="16">H3</strain>
        <tissue evidence="16">Leaf</tissue>
    </source>
</reference>
<dbReference type="PANTHER" id="PTHR43394">
    <property type="entry name" value="ATP-DEPENDENT PERMEASE MDL1, MITOCHONDRIAL"/>
    <property type="match status" value="1"/>
</dbReference>
<dbReference type="InterPro" id="IPR039421">
    <property type="entry name" value="Type_1_exporter"/>
</dbReference>
<evidence type="ECO:0000259" key="14">
    <source>
        <dbReference type="PROSITE" id="PS50893"/>
    </source>
</evidence>
<dbReference type="InterPro" id="IPR003439">
    <property type="entry name" value="ABC_transporter-like_ATP-bd"/>
</dbReference>
<evidence type="ECO:0000256" key="2">
    <source>
        <dbReference type="ARBA" id="ARBA00007577"/>
    </source>
</evidence>
<dbReference type="Gene3D" id="3.40.50.300">
    <property type="entry name" value="P-loop containing nucleotide triphosphate hydrolases"/>
    <property type="match status" value="2"/>
</dbReference>
<evidence type="ECO:0000256" key="12">
    <source>
        <dbReference type="SAM" id="MobiDB-lite"/>
    </source>
</evidence>
<comment type="subcellular location">
    <subcellularLocation>
        <location evidence="1">Membrane</location>
        <topology evidence="1">Multi-pass membrane protein</topology>
    </subcellularLocation>
</comment>
<feature type="transmembrane region" description="Helical" evidence="13">
    <location>
        <begin position="710"/>
        <end position="731"/>
    </location>
</feature>
<dbReference type="SMART" id="SM00382">
    <property type="entry name" value="AAA"/>
    <property type="match status" value="2"/>
</dbReference>
<feature type="domain" description="ABC transmembrane type-1" evidence="15">
    <location>
        <begin position="67"/>
        <end position="346"/>
    </location>
</feature>
<dbReference type="GO" id="GO:0005524">
    <property type="term" value="F:ATP binding"/>
    <property type="evidence" value="ECO:0007669"/>
    <property type="project" value="UniProtKB-KW"/>
</dbReference>
<feature type="transmembrane region" description="Helical" evidence="13">
    <location>
        <begin position="286"/>
        <end position="306"/>
    </location>
</feature>
<feature type="transmembrane region" description="Helical" evidence="13">
    <location>
        <begin position="934"/>
        <end position="956"/>
    </location>
</feature>
<dbReference type="GO" id="GO:0015421">
    <property type="term" value="F:ABC-type oligopeptide transporter activity"/>
    <property type="evidence" value="ECO:0007669"/>
    <property type="project" value="TreeGrafter"/>
</dbReference>
<sequence>MSQDRVFIDPLRLTYLKPSSRVSLLYAVSLGRQMATTANVATHVPTNVSILIKLFSYADRIDYGLMALGTLSSIVNGLCLPFFYYVFAQILHSFGESPDNPRKTADDVAKYALDLLYIGLVSLVCASAEIVCWIHTGQRQASKWRVAYLHAILSQNTNSFITTVQIENLAQSFLQNSSLVQEAISEKMGILVYFLVAGIGGFGVAFFLMWKIGMVTLALISALLIANVFYSLLLSTHKYNGGAWSIVEESVDQIRTVYAYVYEKKVTTSFSESIPLNLRYQLRKGFGWGTVVAFTYFAFAFLLWYAGILVRKSEINGGEAIGAIMAAFDGTNNLLHALAISVALDKGIRAVKEISEMVNRHNAAVSDKGTKLSEVRGDLELRNVVFTYPSRQNDRIFRDLSFSVPAGEIVALVGARGSGKSTVVSLIQRFYQPTQGQILLDGTNIHTLDLSWYRGQIGLLNQHPFIFGTSILENIRFGKKDATIEEVEAAAREANAHTFITKLPNAYETQMGGFSMQLSDGQLQRVAIARTILKNPRVLLLDEPTCGLNAASERTVQQALERLTVQRSTLIITHRISSIQTAYNIIVLQDGRIVESGTHNQLTTRNEFGPYSVLARTNGMALGSDGTVLGRTSKTVNTSPRSSTIQSNAERINSKPLEHQDSKLDKEESGDEDNVQDVKAERLLTHWMTFKVVVWRLAKMSAPVWPCICLGTFGAIACGALLNPIFGYVVGKLLQVYYETDTHKITSEVQKYALLYVGVGVVAIGIQTTQHYYFGIVAEIVGAKIKETIFAGMLTHEVGWYDLVQHNSKRLKEKLAAVTESLHTIFPISLVVILKCMSCFVTSFVIGFVIDWRFTLVMLATFPLLVGSTMGQELCVGGFEGVIKRSYHHSNTMVEDFIRKIQTISASNGVQDVVVLFEHALSKHAKRALVRGNMWSLALGVSQLTHCCTYGLLLWYGSTLVKKGTSDFGSIIVVFMVISTSASEVGGMIGPFLWTINSSESLGSVFAITDRQTAIDPDNGSSEIVERLTGTINFTDVDFAYPTRPDVTILQGLNLNIKAGQRIALVGAKGSGKSSLIALVERFYDPNRGRVLIDGKDIQGLNLRSLRQHIGLVQSDPVLFKTSIQENIVCGKENVSQIELQAAAEAAEAHIFIEALPQGYMAQVDGPGVALNMGQRQRVAIARAKLKNPPILLIDDPTSCLDAKQAKVVQELLYPLMLDRTAIVVTHNLIDTCNVVDLICVLEGGRIAEQGSHGELMAARGSYACLFNIQRAQDRQRRQDQ</sequence>
<protein>
    <submittedName>
        <fullName evidence="16">Uncharacterized protein</fullName>
    </submittedName>
</protein>
<feature type="transmembrane region" description="Helical" evidence="13">
    <location>
        <begin position="115"/>
        <end position="135"/>
    </location>
</feature>
<dbReference type="GO" id="GO:0090374">
    <property type="term" value="P:oligopeptide export from mitochondrion"/>
    <property type="evidence" value="ECO:0007669"/>
    <property type="project" value="TreeGrafter"/>
</dbReference>
<dbReference type="CDD" id="cd18578">
    <property type="entry name" value="ABC_6TM_Pgp_ABCB1_D2_like"/>
    <property type="match status" value="1"/>
</dbReference>
<keyword evidence="4" id="KW-0150">Chloroplast</keyword>
<evidence type="ECO:0000256" key="8">
    <source>
        <dbReference type="ARBA" id="ARBA00022840"/>
    </source>
</evidence>
<evidence type="ECO:0000256" key="6">
    <source>
        <dbReference type="ARBA" id="ARBA00022737"/>
    </source>
</evidence>
<dbReference type="FunFam" id="3.40.50.300:FF:000240">
    <property type="entry name" value="ABC transporter B family member 20"/>
    <property type="match status" value="2"/>
</dbReference>
<organism evidence="16 17">
    <name type="scientific">Adiantum capillus-veneris</name>
    <name type="common">Maidenhair fern</name>
    <dbReference type="NCBI Taxonomy" id="13818"/>
    <lineage>
        <taxon>Eukaryota</taxon>
        <taxon>Viridiplantae</taxon>
        <taxon>Streptophyta</taxon>
        <taxon>Embryophyta</taxon>
        <taxon>Tracheophyta</taxon>
        <taxon>Polypodiopsida</taxon>
        <taxon>Polypodiidae</taxon>
        <taxon>Polypodiales</taxon>
        <taxon>Pteridineae</taxon>
        <taxon>Pteridaceae</taxon>
        <taxon>Vittarioideae</taxon>
        <taxon>Adiantum</taxon>
    </lineage>
</organism>
<feature type="domain" description="ABC transmembrane type-1" evidence="15">
    <location>
        <begin position="710"/>
        <end position="990"/>
    </location>
</feature>
<evidence type="ECO:0000256" key="7">
    <source>
        <dbReference type="ARBA" id="ARBA00022741"/>
    </source>
</evidence>
<comment type="caution">
    <text evidence="16">The sequence shown here is derived from an EMBL/GenBank/DDBJ whole genome shotgun (WGS) entry which is preliminary data.</text>
</comment>
<evidence type="ECO:0000256" key="9">
    <source>
        <dbReference type="ARBA" id="ARBA00022989"/>
    </source>
</evidence>